<dbReference type="KEGG" id="spar:SPRG_12535"/>
<organism evidence="3 4">
    <name type="scientific">Saprolegnia parasitica (strain CBS 223.65)</name>
    <dbReference type="NCBI Taxonomy" id="695850"/>
    <lineage>
        <taxon>Eukaryota</taxon>
        <taxon>Sar</taxon>
        <taxon>Stramenopiles</taxon>
        <taxon>Oomycota</taxon>
        <taxon>Saprolegniomycetes</taxon>
        <taxon>Saprolegniales</taxon>
        <taxon>Saprolegniaceae</taxon>
        <taxon>Saprolegnia</taxon>
    </lineage>
</organism>
<accession>A0A067C4K2</accession>
<evidence type="ECO:0000313" key="3">
    <source>
        <dbReference type="EMBL" id="KDO21491.1"/>
    </source>
</evidence>
<evidence type="ECO:0000256" key="2">
    <source>
        <dbReference type="SAM" id="MobiDB-lite"/>
    </source>
</evidence>
<evidence type="ECO:0000313" key="4">
    <source>
        <dbReference type="Proteomes" id="UP000030745"/>
    </source>
</evidence>
<dbReference type="GeneID" id="24134485"/>
<dbReference type="VEuPathDB" id="FungiDB:SPRG_12535"/>
<dbReference type="EMBL" id="KK583287">
    <property type="protein sequence ID" value="KDO21491.1"/>
    <property type="molecule type" value="Genomic_DNA"/>
</dbReference>
<gene>
    <name evidence="3" type="ORF">SPRG_12535</name>
</gene>
<protein>
    <submittedName>
        <fullName evidence="3">Uncharacterized protein</fullName>
    </submittedName>
</protein>
<feature type="region of interest" description="Disordered" evidence="2">
    <location>
        <begin position="1"/>
        <end position="20"/>
    </location>
</feature>
<feature type="region of interest" description="Disordered" evidence="2">
    <location>
        <begin position="398"/>
        <end position="424"/>
    </location>
</feature>
<dbReference type="AlphaFoldDB" id="A0A067C4K2"/>
<sequence>MAFSEWDAPWSEGDDDDDDRLSWKSLCLSEYKPIRRYDPFAAAAEAVRQAEAARRVRPPSARAPLEAELSCSSQWVYPERSPSIESSAQLLLPRPRSTMAPPPPTVGVRSLERDESSFDRAALEKELHVSKTKTLALESQVETLLRQGEDARHVTARDMASLEEKVTHVEAALAAKVAELQLAKMDAASDKKRVTMLEAQLQALRQTLNDTERRVSSDADALAAKSTELATARTKLESVQFALDECKATLVTTSTELERVRKDYTKVVYELTQLQRSQSQNTETWRTTNQIALLTQERDDLLQQLRQTSAMHARHQADVAARDTQHSQQLERLQAQQRTFDRRDDVGPPPSSWEPAYVESSLFPNAIRIPDVHGQGFPETERRPSAVVESYNQMLADARPTTSPTKERMTRRSGPVSLADLGYGDARRSMPTTAASMSKVELNGSSNIRNLLHYQTSTEEGGDMRHRSVIDMELSAPYATEKQSLQNDVMYKRQLERKLLDLNLEKEQLQAEYAKLEQSASRTIDARRRKSNIESSLFGLDKAINQLRMQLR</sequence>
<name>A0A067C4K2_SAPPC</name>
<dbReference type="Proteomes" id="UP000030745">
    <property type="component" value="Unassembled WGS sequence"/>
</dbReference>
<feature type="coiled-coil region" evidence="1">
    <location>
        <begin position="187"/>
        <end position="214"/>
    </location>
</feature>
<dbReference type="OrthoDB" id="548159at2759"/>
<dbReference type="OMA" id="MAFSEWD"/>
<evidence type="ECO:0000256" key="1">
    <source>
        <dbReference type="SAM" id="Coils"/>
    </source>
</evidence>
<keyword evidence="4" id="KW-1185">Reference proteome</keyword>
<keyword evidence="1" id="KW-0175">Coiled coil</keyword>
<dbReference type="RefSeq" id="XP_012207834.1">
    <property type="nucleotide sequence ID" value="XM_012352444.1"/>
</dbReference>
<proteinExistence type="predicted"/>
<feature type="coiled-coil region" evidence="1">
    <location>
        <begin position="492"/>
        <end position="526"/>
    </location>
</feature>
<reference evidence="3 4" key="1">
    <citation type="journal article" date="2013" name="PLoS Genet.">
        <title>Distinctive expansion of potential virulence genes in the genome of the oomycete fish pathogen Saprolegnia parasitica.</title>
        <authorList>
            <person name="Jiang R.H."/>
            <person name="de Bruijn I."/>
            <person name="Haas B.J."/>
            <person name="Belmonte R."/>
            <person name="Lobach L."/>
            <person name="Christie J."/>
            <person name="van den Ackerveken G."/>
            <person name="Bottin A."/>
            <person name="Bulone V."/>
            <person name="Diaz-Moreno S.M."/>
            <person name="Dumas B."/>
            <person name="Fan L."/>
            <person name="Gaulin E."/>
            <person name="Govers F."/>
            <person name="Grenville-Briggs L.J."/>
            <person name="Horner N.R."/>
            <person name="Levin J.Z."/>
            <person name="Mammella M."/>
            <person name="Meijer H.J."/>
            <person name="Morris P."/>
            <person name="Nusbaum C."/>
            <person name="Oome S."/>
            <person name="Phillips A.J."/>
            <person name="van Rooyen D."/>
            <person name="Rzeszutek E."/>
            <person name="Saraiva M."/>
            <person name="Secombes C.J."/>
            <person name="Seidl M.F."/>
            <person name="Snel B."/>
            <person name="Stassen J.H."/>
            <person name="Sykes S."/>
            <person name="Tripathy S."/>
            <person name="van den Berg H."/>
            <person name="Vega-Arreguin J.C."/>
            <person name="Wawra S."/>
            <person name="Young S.K."/>
            <person name="Zeng Q."/>
            <person name="Dieguez-Uribeondo J."/>
            <person name="Russ C."/>
            <person name="Tyler B.M."/>
            <person name="van West P."/>
        </authorList>
    </citation>
    <scope>NUCLEOTIDE SEQUENCE [LARGE SCALE GENOMIC DNA]</scope>
    <source>
        <strain evidence="3 4">CBS 223.65</strain>
    </source>
</reference>